<dbReference type="Gene3D" id="3.40.50.740">
    <property type="match status" value="1"/>
</dbReference>
<keyword evidence="14" id="KW-0520">NAD</keyword>
<proteinExistence type="inferred from homology"/>
<comment type="cofactor">
    <cofactor evidence="18">
        <name>[2Fe-2S] cluster</name>
        <dbReference type="ChEBI" id="CHEBI:190135"/>
    </cofactor>
</comment>
<keyword evidence="15" id="KW-0830">Ubiquinone</keyword>
<dbReference type="PROSITE" id="PS00667">
    <property type="entry name" value="COMPLEX1_ND1_1"/>
    <property type="match status" value="1"/>
</dbReference>
<evidence type="ECO:0000256" key="14">
    <source>
        <dbReference type="ARBA" id="ARBA00023027"/>
    </source>
</evidence>
<dbReference type="Pfam" id="PF00146">
    <property type="entry name" value="NADHdh"/>
    <property type="match status" value="1"/>
</dbReference>
<keyword evidence="9" id="KW-0999">Mitochondrion inner membrane</keyword>
<dbReference type="InterPro" id="IPR001041">
    <property type="entry name" value="2Fe-2S_ferredoxin-type"/>
</dbReference>
<dbReference type="InterPro" id="IPR001694">
    <property type="entry name" value="NADH_UbQ_OxRdtase_su1/FPO"/>
</dbReference>
<dbReference type="GO" id="GO:0051539">
    <property type="term" value="F:4 iron, 4 sulfur cluster binding"/>
    <property type="evidence" value="ECO:0007669"/>
    <property type="project" value="UniProtKB-KW"/>
</dbReference>
<dbReference type="GO" id="GO:0008137">
    <property type="term" value="F:NADH dehydrogenase (ubiquinone) activity"/>
    <property type="evidence" value="ECO:0007669"/>
    <property type="project" value="UniProtKB-EC"/>
</dbReference>
<dbReference type="Pfam" id="PF22151">
    <property type="entry name" value="Fer4_NDSU1"/>
    <property type="match status" value="1"/>
</dbReference>
<evidence type="ECO:0000256" key="13">
    <source>
        <dbReference type="ARBA" id="ARBA00023014"/>
    </source>
</evidence>
<feature type="domain" description="4Fe-4S His(Cys)3-ligated-type" evidence="22">
    <location>
        <begin position="65"/>
        <end position="104"/>
    </location>
</feature>
<dbReference type="OrthoDB" id="10249365at2759"/>
<dbReference type="FunFam" id="3.10.20.740:FF:000001">
    <property type="entry name" value="NADH-quinone oxidoreductase subunit G"/>
    <property type="match status" value="1"/>
</dbReference>
<dbReference type="Pfam" id="PF22117">
    <property type="entry name" value="Fer4_Nqo3"/>
    <property type="match status" value="1"/>
</dbReference>
<dbReference type="FunFam" id="3.30.70.20:FF:000002">
    <property type="entry name" value="NADH-ubiquinone oxidoreductase 75 kDa subunit"/>
    <property type="match status" value="1"/>
</dbReference>
<evidence type="ECO:0000256" key="7">
    <source>
        <dbReference type="ARBA" id="ARBA00022692"/>
    </source>
</evidence>
<dbReference type="GO" id="GO:0046872">
    <property type="term" value="F:metal ion binding"/>
    <property type="evidence" value="ECO:0007669"/>
    <property type="project" value="UniProtKB-KW"/>
</dbReference>
<dbReference type="PROSITE" id="PS51839">
    <property type="entry name" value="4FE4S_HC3"/>
    <property type="match status" value="1"/>
</dbReference>
<keyword evidence="12" id="KW-0408">Iron</keyword>
<organism evidence="23 24">
    <name type="scientific">Pseudolycoriella hygida</name>
    <dbReference type="NCBI Taxonomy" id="35572"/>
    <lineage>
        <taxon>Eukaryota</taxon>
        <taxon>Metazoa</taxon>
        <taxon>Ecdysozoa</taxon>
        <taxon>Arthropoda</taxon>
        <taxon>Hexapoda</taxon>
        <taxon>Insecta</taxon>
        <taxon>Pterygota</taxon>
        <taxon>Neoptera</taxon>
        <taxon>Endopterygota</taxon>
        <taxon>Diptera</taxon>
        <taxon>Nematocera</taxon>
        <taxon>Sciaroidea</taxon>
        <taxon>Sciaridae</taxon>
        <taxon>Pseudolycoriella</taxon>
    </lineage>
</organism>
<dbReference type="PROSITE" id="PS00643">
    <property type="entry name" value="COMPLEX1_75K_3"/>
    <property type="match status" value="1"/>
</dbReference>
<evidence type="ECO:0000256" key="11">
    <source>
        <dbReference type="ARBA" id="ARBA00022989"/>
    </source>
</evidence>
<dbReference type="PANTHER" id="PTHR43105:SF13">
    <property type="entry name" value="NADH-UBIQUINONE OXIDOREDUCTASE 75 KDA SUBUNIT, MITOCHONDRIAL"/>
    <property type="match status" value="1"/>
</dbReference>
<evidence type="ECO:0000256" key="8">
    <source>
        <dbReference type="ARBA" id="ARBA00022723"/>
    </source>
</evidence>
<keyword evidence="13" id="KW-0411">Iron-sulfur</keyword>
<dbReference type="Gene3D" id="3.10.20.740">
    <property type="match status" value="1"/>
</dbReference>
<evidence type="ECO:0000256" key="17">
    <source>
        <dbReference type="ARBA" id="ARBA00023136"/>
    </source>
</evidence>
<sequence>MCGTTVFRACSKLGIEIPHFCFHERLKIAGNCRMCLVEMEKSPKPIASCATPVAPAMVIRTNTIGVKKAREGVMEFLLINHPLDCPICDQGGECDLQDQAFKYGGVRSRFLENKRTVKDKYMGPLIKTQMTRCIQCTRCIRFATDIAGIEEIGAIYRGEHMEVTSYLERSLESELSGNIIDVCPVGALNSKPYSFKARSWELKKTESIDVLDAQGCNIRVDSRGSEVMRILPRVNDDINDEWISDKARFAYDGLKYQRLDSPYIRQNGKLVEASWSDAIALVAQKLKSLAGEQMAAIAGILACTESMFLLKTLLQKLGCNNFDSNQFNYKIDRSSRGNYLFNTTISGLKKADLILLIGANIRQIAPVLNARIGVLQREGKLKVARIGNVSDQTYSINELGANPETIKAIISGEHQFSKELAAAKNPVIIIGDGAYSRDDGYAILALIHQMVDKYKIVRDDWNGFNILHNHASMVGSLDIGFSPKNSSTKGGGNGVYEILQKAEIGDIKFVYLLGSDEIDMSKIKSSFVVYQGHHGDNGANAADVIFPASSYTEKDAIYVNFEGRPQYARAATSPVGQAKEDWVIINSLAGGLGLNLGMNNLVEIRNKLAVEFPVFANISEIISGDFIKFTSTDKLLNYDIGICYYGKVLGIKARKGKSCMISLFQQYLLPLIIVALKVLSITIPLLLCVAYLTYAERRVIGLMQLRKGPNVVGPFGLLQPIADAVKLLFKETIIPNQADKILFTLAPMITFVLSLIGWAVIPFDKTLVLADINVGVLYIMAISSLGVYGIIIAGWA</sequence>
<dbReference type="GO" id="GO:0005743">
    <property type="term" value="C:mitochondrial inner membrane"/>
    <property type="evidence" value="ECO:0007669"/>
    <property type="project" value="UniProtKB-SubCell"/>
</dbReference>
<dbReference type="Pfam" id="PF13510">
    <property type="entry name" value="Fer2_4"/>
    <property type="match status" value="1"/>
</dbReference>
<dbReference type="Pfam" id="PF00384">
    <property type="entry name" value="Molybdopterin"/>
    <property type="match status" value="1"/>
</dbReference>
<feature type="non-terminal residue" evidence="23">
    <location>
        <position position="796"/>
    </location>
</feature>
<dbReference type="PROSITE" id="PS00642">
    <property type="entry name" value="COMPLEX1_75K_2"/>
    <property type="match status" value="1"/>
</dbReference>
<dbReference type="FunFam" id="3.30.200.210:FF:000002">
    <property type="entry name" value="NADH-ubiquinone oxidoreductase 75 kDa subunit"/>
    <property type="match status" value="1"/>
</dbReference>
<dbReference type="GO" id="GO:0045271">
    <property type="term" value="C:respiratory chain complex I"/>
    <property type="evidence" value="ECO:0007669"/>
    <property type="project" value="UniProtKB-ARBA"/>
</dbReference>
<dbReference type="SUPFAM" id="SSF54292">
    <property type="entry name" value="2Fe-2S ferredoxin-like"/>
    <property type="match status" value="1"/>
</dbReference>
<feature type="transmembrane region" description="Helical" evidence="20">
    <location>
        <begin position="775"/>
        <end position="795"/>
    </location>
</feature>
<comment type="function">
    <text evidence="2">Core subunit of the mitochondrial membrane respiratory chain NADH dehydrogenase (Complex I) that is believed to belong to the minimal assembly required for catalysis. Complex I functions in the transfer of electrons from NADH to the respiratory chain. The immediate electron acceptor for the enzyme is believed to be ubiquinone.</text>
</comment>
<evidence type="ECO:0000256" key="3">
    <source>
        <dbReference type="ARBA" id="ARBA00004448"/>
    </source>
</evidence>
<keyword evidence="7 20" id="KW-0812">Transmembrane</keyword>
<keyword evidence="17 20" id="KW-0472">Membrane</keyword>
<evidence type="ECO:0000256" key="18">
    <source>
        <dbReference type="ARBA" id="ARBA00034078"/>
    </source>
</evidence>
<dbReference type="InterPro" id="IPR006656">
    <property type="entry name" value="Mopterin_OxRdtase"/>
</dbReference>
<dbReference type="InterPro" id="IPR018086">
    <property type="entry name" value="NADH_UbQ_OxRdtase_su1_CS"/>
</dbReference>
<dbReference type="InterPro" id="IPR010228">
    <property type="entry name" value="NADH_UbQ_OxRdtase_Gsu"/>
</dbReference>
<feature type="transmembrane region" description="Helical" evidence="20">
    <location>
        <begin position="741"/>
        <end position="763"/>
    </location>
</feature>
<evidence type="ECO:0000256" key="10">
    <source>
        <dbReference type="ARBA" id="ARBA00022967"/>
    </source>
</evidence>
<dbReference type="SUPFAM" id="SSF53706">
    <property type="entry name" value="Formate dehydrogenase/DMSO reductase, domains 1-3"/>
    <property type="match status" value="1"/>
</dbReference>
<protein>
    <recommendedName>
        <fullName evidence="5">NADH-ubiquinone oxidoreductase 75 kDa subunit, mitochondrial</fullName>
    </recommendedName>
</protein>
<dbReference type="SMART" id="SM00929">
    <property type="entry name" value="NADH-G_4Fe-4S_3"/>
    <property type="match status" value="1"/>
</dbReference>
<keyword evidence="16" id="KW-0496">Mitochondrion</keyword>
<dbReference type="AlphaFoldDB" id="A0A9Q0MQL4"/>
<dbReference type="Gene3D" id="3.30.70.20">
    <property type="match status" value="1"/>
</dbReference>
<evidence type="ECO:0000256" key="20">
    <source>
        <dbReference type="SAM" id="Phobius"/>
    </source>
</evidence>
<dbReference type="InterPro" id="IPR054351">
    <property type="entry name" value="NADH_UbQ_OxRdtase_ferredoxin"/>
</dbReference>
<dbReference type="Pfam" id="PF10588">
    <property type="entry name" value="NADH-G_4Fe-4S_3"/>
    <property type="match status" value="1"/>
</dbReference>
<keyword evidence="24" id="KW-1185">Reference proteome</keyword>
<dbReference type="SUPFAM" id="SSF54862">
    <property type="entry name" value="4Fe-4S ferredoxins"/>
    <property type="match status" value="1"/>
</dbReference>
<dbReference type="InterPro" id="IPR006963">
    <property type="entry name" value="Mopterin_OxRdtase_4Fe-4S_dom"/>
</dbReference>
<evidence type="ECO:0000256" key="6">
    <source>
        <dbReference type="ARBA" id="ARBA00022485"/>
    </source>
</evidence>
<keyword evidence="8" id="KW-0479">Metal-binding</keyword>
<evidence type="ECO:0000259" key="22">
    <source>
        <dbReference type="PROSITE" id="PS51839"/>
    </source>
</evidence>
<evidence type="ECO:0000256" key="12">
    <source>
        <dbReference type="ARBA" id="ARBA00023004"/>
    </source>
</evidence>
<gene>
    <name evidence="23" type="primary">nuoG_1</name>
    <name evidence="23" type="ORF">Bhyg_17937</name>
</gene>
<evidence type="ECO:0000313" key="23">
    <source>
        <dbReference type="EMBL" id="KAJ6634369.1"/>
    </source>
</evidence>
<dbReference type="PROSITE" id="PS51669">
    <property type="entry name" value="4FE4S_MOW_BIS_MGD"/>
    <property type="match status" value="1"/>
</dbReference>
<dbReference type="Proteomes" id="UP001151699">
    <property type="component" value="Unassembled WGS sequence"/>
</dbReference>
<feature type="transmembrane region" description="Helical" evidence="20">
    <location>
        <begin position="667"/>
        <end position="694"/>
    </location>
</feature>
<dbReference type="InterPro" id="IPR019574">
    <property type="entry name" value="NADH_UbQ_OxRdtase_Gsu_4Fe4S-bd"/>
</dbReference>
<dbReference type="CDD" id="cd00207">
    <property type="entry name" value="fer2"/>
    <property type="match status" value="1"/>
</dbReference>
<dbReference type="PANTHER" id="PTHR43105">
    <property type="entry name" value="RESPIRATORY NITRATE REDUCTASE"/>
    <property type="match status" value="1"/>
</dbReference>
<evidence type="ECO:0000256" key="15">
    <source>
        <dbReference type="ARBA" id="ARBA00023075"/>
    </source>
</evidence>
<evidence type="ECO:0000259" key="21">
    <source>
        <dbReference type="PROSITE" id="PS51669"/>
    </source>
</evidence>
<evidence type="ECO:0000256" key="9">
    <source>
        <dbReference type="ARBA" id="ARBA00022792"/>
    </source>
</evidence>
<evidence type="ECO:0000256" key="1">
    <source>
        <dbReference type="ARBA" id="ARBA00001966"/>
    </source>
</evidence>
<evidence type="ECO:0000256" key="5">
    <source>
        <dbReference type="ARBA" id="ARBA00013888"/>
    </source>
</evidence>
<evidence type="ECO:0000256" key="16">
    <source>
        <dbReference type="ARBA" id="ARBA00023128"/>
    </source>
</evidence>
<evidence type="ECO:0000256" key="19">
    <source>
        <dbReference type="ARBA" id="ARBA00049551"/>
    </source>
</evidence>
<name>A0A9Q0MQL4_9DIPT</name>
<accession>A0A9Q0MQL4</accession>
<dbReference type="Gene3D" id="3.30.200.210">
    <property type="match status" value="1"/>
</dbReference>
<dbReference type="GO" id="GO:0016651">
    <property type="term" value="F:oxidoreductase activity, acting on NAD(P)H"/>
    <property type="evidence" value="ECO:0007669"/>
    <property type="project" value="InterPro"/>
</dbReference>
<dbReference type="NCBIfam" id="TIGR01973">
    <property type="entry name" value="NuoG"/>
    <property type="match status" value="1"/>
</dbReference>
<comment type="caution">
    <text evidence="23">The sequence shown here is derived from an EMBL/GenBank/DDBJ whole genome shotgun (WGS) entry which is preliminary data.</text>
</comment>
<evidence type="ECO:0000313" key="24">
    <source>
        <dbReference type="Proteomes" id="UP001151699"/>
    </source>
</evidence>
<dbReference type="InterPro" id="IPR036010">
    <property type="entry name" value="2Fe-2S_ferredoxin-like_sf"/>
</dbReference>
<dbReference type="CDD" id="cd02773">
    <property type="entry name" value="MopB_Res-Cmplx1_Nad11"/>
    <property type="match status" value="1"/>
</dbReference>
<comment type="subcellular location">
    <subcellularLocation>
        <location evidence="3">Mitochondrion inner membrane</location>
        <topology evidence="3">Multi-pass membrane protein</topology>
    </subcellularLocation>
</comment>
<dbReference type="EMBL" id="WJQU01000562">
    <property type="protein sequence ID" value="KAJ6634369.1"/>
    <property type="molecule type" value="Genomic_DNA"/>
</dbReference>
<evidence type="ECO:0000256" key="2">
    <source>
        <dbReference type="ARBA" id="ARBA00003257"/>
    </source>
</evidence>
<reference evidence="23" key="1">
    <citation type="submission" date="2022-07" db="EMBL/GenBank/DDBJ databases">
        <authorList>
            <person name="Trinca V."/>
            <person name="Uliana J.V.C."/>
            <person name="Torres T.T."/>
            <person name="Ward R.J."/>
            <person name="Monesi N."/>
        </authorList>
    </citation>
    <scope>NUCLEOTIDE SEQUENCE</scope>
    <source>
        <strain evidence="23">HSMRA1968</strain>
        <tissue evidence="23">Whole embryos</tissue>
    </source>
</reference>
<dbReference type="InterPro" id="IPR050123">
    <property type="entry name" value="Prok_molybdopt-oxidoreductase"/>
</dbReference>
<keyword evidence="6" id="KW-0004">4Fe-4S</keyword>
<evidence type="ECO:0000256" key="4">
    <source>
        <dbReference type="ARBA" id="ARBA00005404"/>
    </source>
</evidence>
<comment type="similarity">
    <text evidence="4">Belongs to the complex I 75 kDa subunit family.</text>
</comment>
<feature type="domain" description="4Fe-4S Mo/W bis-MGD-type" evidence="21">
    <location>
        <begin position="202"/>
        <end position="258"/>
    </location>
</feature>
<comment type="catalytic activity">
    <reaction evidence="19">
        <text>a ubiquinone + NADH + 5 H(+)(in) = a ubiquinol + NAD(+) + 4 H(+)(out)</text>
        <dbReference type="Rhea" id="RHEA:29091"/>
        <dbReference type="Rhea" id="RHEA-COMP:9565"/>
        <dbReference type="Rhea" id="RHEA-COMP:9566"/>
        <dbReference type="ChEBI" id="CHEBI:15378"/>
        <dbReference type="ChEBI" id="CHEBI:16389"/>
        <dbReference type="ChEBI" id="CHEBI:17976"/>
        <dbReference type="ChEBI" id="CHEBI:57540"/>
        <dbReference type="ChEBI" id="CHEBI:57945"/>
        <dbReference type="EC" id="7.1.1.2"/>
    </reaction>
</comment>
<comment type="cofactor">
    <cofactor evidence="1">
        <name>[4Fe-4S] cluster</name>
        <dbReference type="ChEBI" id="CHEBI:49883"/>
    </cofactor>
</comment>
<dbReference type="GO" id="GO:0042773">
    <property type="term" value="P:ATP synthesis coupled electron transport"/>
    <property type="evidence" value="ECO:0007669"/>
    <property type="project" value="InterPro"/>
</dbReference>
<keyword evidence="10" id="KW-1278">Translocase</keyword>
<keyword evidence="11 20" id="KW-1133">Transmembrane helix</keyword>
<dbReference type="InterPro" id="IPR000283">
    <property type="entry name" value="NADH_UbQ_OxRdtase_75kDa_su_CS"/>
</dbReference>